<gene>
    <name evidence="12" type="ORF">SAY86_015443</name>
</gene>
<dbReference type="Proteomes" id="UP001346149">
    <property type="component" value="Unassembled WGS sequence"/>
</dbReference>
<dbReference type="PANTHER" id="PTHR10015">
    <property type="entry name" value="HEAT SHOCK TRANSCRIPTION FACTOR"/>
    <property type="match status" value="1"/>
</dbReference>
<dbReference type="SMART" id="SM00415">
    <property type="entry name" value="HSF"/>
    <property type="match status" value="1"/>
</dbReference>
<dbReference type="SUPFAM" id="SSF46785">
    <property type="entry name" value="Winged helix' DNA-binding domain"/>
    <property type="match status" value="1"/>
</dbReference>
<dbReference type="PANTHER" id="PTHR10015:SF161">
    <property type="entry name" value="HEAT STRESS TRANSCRIPTION FACTOR A-4A"/>
    <property type="match status" value="1"/>
</dbReference>
<feature type="region of interest" description="Disordered" evidence="10">
    <location>
        <begin position="341"/>
        <end position="370"/>
    </location>
</feature>
<evidence type="ECO:0000256" key="8">
    <source>
        <dbReference type="ARBA" id="ARBA00061350"/>
    </source>
</evidence>
<keyword evidence="2" id="KW-0597">Phosphoprotein</keyword>
<keyword evidence="13" id="KW-1185">Reference proteome</keyword>
<evidence type="ECO:0000256" key="1">
    <source>
        <dbReference type="ARBA" id="ARBA00004123"/>
    </source>
</evidence>
<evidence type="ECO:0000256" key="5">
    <source>
        <dbReference type="ARBA" id="ARBA00023125"/>
    </source>
</evidence>
<dbReference type="EMBL" id="JAXQNO010000022">
    <property type="protein sequence ID" value="KAK4767070.1"/>
    <property type="molecule type" value="Genomic_DNA"/>
</dbReference>
<dbReference type="FunFam" id="1.10.10.10:FF:000057">
    <property type="entry name" value="Heat shock transcription factor 1"/>
    <property type="match status" value="1"/>
</dbReference>
<keyword evidence="5" id="KW-0238">DNA-binding</keyword>
<name>A0AAN7KHV0_TRANT</name>
<evidence type="ECO:0000313" key="12">
    <source>
        <dbReference type="EMBL" id="KAK4767070.1"/>
    </source>
</evidence>
<evidence type="ECO:0000256" key="4">
    <source>
        <dbReference type="ARBA" id="ARBA00023016"/>
    </source>
</evidence>
<keyword evidence="4" id="KW-0346">Stress response</keyword>
<keyword evidence="3" id="KW-0805">Transcription regulation</keyword>
<keyword evidence="7" id="KW-0539">Nucleus</keyword>
<feature type="compositionally biased region" description="Polar residues" evidence="10">
    <location>
        <begin position="109"/>
        <end position="124"/>
    </location>
</feature>
<organism evidence="12 13">
    <name type="scientific">Trapa natans</name>
    <name type="common">Water chestnut</name>
    <dbReference type="NCBI Taxonomy" id="22666"/>
    <lineage>
        <taxon>Eukaryota</taxon>
        <taxon>Viridiplantae</taxon>
        <taxon>Streptophyta</taxon>
        <taxon>Embryophyta</taxon>
        <taxon>Tracheophyta</taxon>
        <taxon>Spermatophyta</taxon>
        <taxon>Magnoliopsida</taxon>
        <taxon>eudicotyledons</taxon>
        <taxon>Gunneridae</taxon>
        <taxon>Pentapetalae</taxon>
        <taxon>rosids</taxon>
        <taxon>malvids</taxon>
        <taxon>Myrtales</taxon>
        <taxon>Lythraceae</taxon>
        <taxon>Trapa</taxon>
    </lineage>
</organism>
<evidence type="ECO:0000256" key="6">
    <source>
        <dbReference type="ARBA" id="ARBA00023163"/>
    </source>
</evidence>
<feature type="region of interest" description="Disordered" evidence="10">
    <location>
        <begin position="105"/>
        <end position="128"/>
    </location>
</feature>
<evidence type="ECO:0000256" key="3">
    <source>
        <dbReference type="ARBA" id="ARBA00023015"/>
    </source>
</evidence>
<accession>A0AAN7KHV0</accession>
<dbReference type="InterPro" id="IPR036390">
    <property type="entry name" value="WH_DNA-bd_sf"/>
</dbReference>
<dbReference type="GO" id="GO:0006357">
    <property type="term" value="P:regulation of transcription by RNA polymerase II"/>
    <property type="evidence" value="ECO:0007669"/>
    <property type="project" value="TreeGrafter"/>
</dbReference>
<comment type="subcellular location">
    <subcellularLocation>
        <location evidence="1">Nucleus</location>
    </subcellularLocation>
</comment>
<feature type="domain" description="HSF-type DNA-binding" evidence="11">
    <location>
        <begin position="53"/>
        <end position="77"/>
    </location>
</feature>
<keyword evidence="6" id="KW-0804">Transcription</keyword>
<dbReference type="GO" id="GO:0003700">
    <property type="term" value="F:DNA-binding transcription factor activity"/>
    <property type="evidence" value="ECO:0007669"/>
    <property type="project" value="InterPro"/>
</dbReference>
<dbReference type="PROSITE" id="PS00434">
    <property type="entry name" value="HSF_DOMAIN"/>
    <property type="match status" value="1"/>
</dbReference>
<evidence type="ECO:0000259" key="11">
    <source>
        <dbReference type="PROSITE" id="PS00434"/>
    </source>
</evidence>
<dbReference type="GO" id="GO:0005634">
    <property type="term" value="C:nucleus"/>
    <property type="evidence" value="ECO:0007669"/>
    <property type="project" value="UniProtKB-SubCell"/>
</dbReference>
<evidence type="ECO:0000313" key="13">
    <source>
        <dbReference type="Proteomes" id="UP001346149"/>
    </source>
</evidence>
<protein>
    <recommendedName>
        <fullName evidence="11">HSF-type DNA-binding domain-containing protein</fullName>
    </recommendedName>
</protein>
<evidence type="ECO:0000256" key="2">
    <source>
        <dbReference type="ARBA" id="ARBA00022553"/>
    </source>
</evidence>
<dbReference type="GO" id="GO:0000978">
    <property type="term" value="F:RNA polymerase II cis-regulatory region sequence-specific DNA binding"/>
    <property type="evidence" value="ECO:0007669"/>
    <property type="project" value="TreeGrafter"/>
</dbReference>
<dbReference type="Pfam" id="PF00447">
    <property type="entry name" value="HSF_DNA-bind"/>
    <property type="match status" value="1"/>
</dbReference>
<reference evidence="12 13" key="1">
    <citation type="journal article" date="2023" name="Hortic Res">
        <title>Pangenome of water caltrop reveals structural variations and asymmetric subgenome divergence after allopolyploidization.</title>
        <authorList>
            <person name="Zhang X."/>
            <person name="Chen Y."/>
            <person name="Wang L."/>
            <person name="Yuan Y."/>
            <person name="Fang M."/>
            <person name="Shi L."/>
            <person name="Lu R."/>
            <person name="Comes H.P."/>
            <person name="Ma Y."/>
            <person name="Chen Y."/>
            <person name="Huang G."/>
            <person name="Zhou Y."/>
            <person name="Zheng Z."/>
            <person name="Qiu Y."/>
        </authorList>
    </citation>
    <scope>NUCLEOTIDE SEQUENCE [LARGE SCALE GENOMIC DNA]</scope>
    <source>
        <strain evidence="12">F231</strain>
    </source>
</reference>
<feature type="compositionally biased region" description="Low complexity" evidence="10">
    <location>
        <begin position="226"/>
        <end position="236"/>
    </location>
</feature>
<proteinExistence type="inferred from homology"/>
<keyword evidence="9" id="KW-0175">Coiled coil</keyword>
<dbReference type="GO" id="GO:0034605">
    <property type="term" value="P:cellular response to heat"/>
    <property type="evidence" value="ECO:0007669"/>
    <property type="project" value="TreeGrafter"/>
</dbReference>
<comment type="caution">
    <text evidence="12">The sequence shown here is derived from an EMBL/GenBank/DDBJ whole genome shotgun (WGS) entry which is preliminary data.</text>
</comment>
<evidence type="ECO:0000256" key="7">
    <source>
        <dbReference type="ARBA" id="ARBA00023242"/>
    </source>
</evidence>
<evidence type="ECO:0000256" key="10">
    <source>
        <dbReference type="SAM" id="MobiDB-lite"/>
    </source>
</evidence>
<dbReference type="Gene3D" id="1.10.10.10">
    <property type="entry name" value="Winged helix-like DNA-binding domain superfamily/Winged helix DNA-binding domain"/>
    <property type="match status" value="1"/>
</dbReference>
<feature type="compositionally biased region" description="Polar residues" evidence="10">
    <location>
        <begin position="341"/>
        <end position="351"/>
    </location>
</feature>
<dbReference type="PRINTS" id="PR00056">
    <property type="entry name" value="HSFDOMAIN"/>
</dbReference>
<feature type="coiled-coil region" evidence="9">
    <location>
        <begin position="135"/>
        <end position="176"/>
    </location>
</feature>
<feature type="region of interest" description="Disordered" evidence="10">
    <location>
        <begin position="209"/>
        <end position="242"/>
    </location>
</feature>
<dbReference type="InterPro" id="IPR000232">
    <property type="entry name" value="HSF_DNA-bd"/>
</dbReference>
<comment type="similarity">
    <text evidence="8">Belongs to the HSF family. Class A subfamily.</text>
</comment>
<dbReference type="AlphaFoldDB" id="A0AAN7KHV0"/>
<evidence type="ECO:0000256" key="9">
    <source>
        <dbReference type="SAM" id="Coils"/>
    </source>
</evidence>
<sequence length="391" mass="43853">MDDSLGSTGSLPPFLSKTYEMVDDSSSNLIVSWGETNKSFIVWNPPELARDLLPRYFKHNNFSSFIRQLNTYGFKKIDPDKWEFANDDFIKGQPNLMRNIHRRKPVHSHSVQNVQTKGSKSLLTESERQGLKDDIGRLQREKESICSEIERHEEDRVELDLQMQRLKDRFSSMQQRHKSMASSLADVLEKPGLVLTLVFESGSNDKKRRLPQLGYLQDDGNGGESSVGTSENSSGENSEEASDGLISMTGLYDQLEASLTIWENIMSDVQQSFEQLPIKSSSVELDEAISCAEVSAIDMNSEPPVPAASELPRPVPLKDHRAANPVPPGVNDNFWAQFLTENPGSSESQEVQSERKDVEGKSGSNKRHWWGVKTVNSLADQMGHLTPAERT</sequence>
<dbReference type="InterPro" id="IPR036388">
    <property type="entry name" value="WH-like_DNA-bd_sf"/>
</dbReference>